<accession>A0A927HI58</accession>
<dbReference type="GO" id="GO:0016887">
    <property type="term" value="F:ATP hydrolysis activity"/>
    <property type="evidence" value="ECO:0007669"/>
    <property type="project" value="InterPro"/>
</dbReference>
<dbReference type="CDD" id="cd04701">
    <property type="entry name" value="Asparaginase_2"/>
    <property type="match status" value="1"/>
</dbReference>
<name>A0A927HI58_KLEPN</name>
<evidence type="ECO:0000256" key="3">
    <source>
        <dbReference type="ARBA" id="ARBA00022801"/>
    </source>
</evidence>
<feature type="active site" description="Nucleophile" evidence="7">
    <location>
        <position position="179"/>
    </location>
</feature>
<dbReference type="InterPro" id="IPR003593">
    <property type="entry name" value="AAA+_ATPase"/>
</dbReference>
<dbReference type="Gene3D" id="3.60.20.30">
    <property type="entry name" value="(Glycosyl)asparaginase"/>
    <property type="match status" value="1"/>
</dbReference>
<evidence type="ECO:0000256" key="7">
    <source>
        <dbReference type="PIRSR" id="PIRSR600246-1"/>
    </source>
</evidence>
<evidence type="ECO:0000256" key="5">
    <source>
        <dbReference type="ARBA" id="ARBA00022840"/>
    </source>
</evidence>
<dbReference type="PANTHER" id="PTHR10188">
    <property type="entry name" value="L-ASPARAGINASE"/>
    <property type="match status" value="1"/>
</dbReference>
<dbReference type="FunFam" id="3.60.20.30:FF:000001">
    <property type="entry name" value="Isoaspartyl peptidase/L-asparaginase"/>
    <property type="match status" value="1"/>
</dbReference>
<evidence type="ECO:0000259" key="10">
    <source>
        <dbReference type="SMART" id="SM00382"/>
    </source>
</evidence>
<keyword evidence="2" id="KW-0547">Nucleotide-binding</keyword>
<dbReference type="InterPro" id="IPR027417">
    <property type="entry name" value="P-loop_NTPase"/>
</dbReference>
<protein>
    <recommendedName>
        <fullName evidence="6">Isoaspartyl peptidase</fullName>
    </recommendedName>
</protein>
<dbReference type="SUPFAM" id="SSF52540">
    <property type="entry name" value="P-loop containing nucleoside triphosphate hydrolases"/>
    <property type="match status" value="1"/>
</dbReference>
<dbReference type="GO" id="GO:0008233">
    <property type="term" value="F:peptidase activity"/>
    <property type="evidence" value="ECO:0007669"/>
    <property type="project" value="UniProtKB-KW"/>
</dbReference>
<dbReference type="SUPFAM" id="SSF56235">
    <property type="entry name" value="N-terminal nucleophile aminohydrolases (Ntn hydrolases)"/>
    <property type="match status" value="1"/>
</dbReference>
<dbReference type="GO" id="GO:0006508">
    <property type="term" value="P:proteolysis"/>
    <property type="evidence" value="ECO:0007669"/>
    <property type="project" value="UniProtKB-KW"/>
</dbReference>
<dbReference type="Pfam" id="PF00005">
    <property type="entry name" value="ABC_tran"/>
    <property type="match status" value="1"/>
</dbReference>
<feature type="binding site" evidence="8">
    <location>
        <begin position="207"/>
        <end position="210"/>
    </location>
    <ligand>
        <name>substrate</name>
    </ligand>
</feature>
<evidence type="ECO:0000256" key="4">
    <source>
        <dbReference type="ARBA" id="ARBA00022813"/>
    </source>
</evidence>
<feature type="binding site" evidence="8">
    <location>
        <begin position="230"/>
        <end position="233"/>
    </location>
    <ligand>
        <name>substrate</name>
    </ligand>
</feature>
<dbReference type="Gene3D" id="3.40.50.300">
    <property type="entry name" value="P-loop containing nucleotide triphosphate hydrolases"/>
    <property type="match status" value="1"/>
</dbReference>
<evidence type="ECO:0000256" key="6">
    <source>
        <dbReference type="ARBA" id="ARBA00069124"/>
    </source>
</evidence>
<dbReference type="InterPro" id="IPR029055">
    <property type="entry name" value="Ntn_hydrolases_N"/>
</dbReference>
<evidence type="ECO:0000256" key="8">
    <source>
        <dbReference type="PIRSR" id="PIRSR600246-2"/>
    </source>
</evidence>
<comment type="caution">
    <text evidence="11">The sequence shown here is derived from an EMBL/GenBank/DDBJ whole genome shotgun (WGS) entry which is preliminary data.</text>
</comment>
<feature type="domain" description="AAA+ ATPase" evidence="10">
    <location>
        <begin position="362"/>
        <end position="481"/>
    </location>
</feature>
<dbReference type="EMBL" id="JACXTI010000002">
    <property type="protein sequence ID" value="MBD3701453.1"/>
    <property type="molecule type" value="Genomic_DNA"/>
</dbReference>
<dbReference type="InterPro" id="IPR000246">
    <property type="entry name" value="Peptidase_T2"/>
</dbReference>
<dbReference type="Proteomes" id="UP000631473">
    <property type="component" value="Unassembled WGS sequence"/>
</dbReference>
<dbReference type="GO" id="GO:0005524">
    <property type="term" value="F:ATP binding"/>
    <property type="evidence" value="ECO:0007669"/>
    <property type="project" value="UniProtKB-KW"/>
</dbReference>
<keyword evidence="3" id="KW-0378">Hydrolase</keyword>
<evidence type="ECO:0000313" key="12">
    <source>
        <dbReference type="Proteomes" id="UP000631473"/>
    </source>
</evidence>
<sequence length="497" mass="53565">MGKAVIAIHGGAGAISRAQMTPEREREYVAALSTIVESGQKMLAAGASALDAVTEAVRLLEECPLFNAGMGAVFTRDQTHELDACVMDGYSLQAGAVAGVKHLRNPVLAARLVLEKSPHVLLIGEGRKILPSPTGWRACITISFPLLKGCCSCRRRKRAGRLSSTTTPLPLDERQKMGTVGAVALDLAGNLAAATSTGGMTNKLPGRVGDSPLPGAGCYANNASVAVSCTGTGEVFMRTLAAYDIAALMEYGQLSLYSACERVVMEKLPALGGSGGLIAVDREGNVVLPFNSEGMYRASVLCRRYADHWHLSRIEQGRGRVSQTHETDTCEVLVVRNLNVAFRQQDAPEVQAVRQLSFSLRRGETLAIVGESGSGKSVTALALMRLLDAASSEVNSEGLWLRRRNRQVIALNEQTDAEMRRVRGADLAMIFQEPMTSLNPVFTIGEQIAESLRLHRGLGREERCARRKRCSIRCVFLRRKRCSRAIRTSSPAACARG</sequence>
<keyword evidence="4" id="KW-0068">Autocatalytic cleavage</keyword>
<dbReference type="SMART" id="SM00382">
    <property type="entry name" value="AAA"/>
    <property type="match status" value="1"/>
</dbReference>
<evidence type="ECO:0000256" key="1">
    <source>
        <dbReference type="ARBA" id="ARBA00022670"/>
    </source>
</evidence>
<organism evidence="11 12">
    <name type="scientific">Klebsiella pneumoniae</name>
    <dbReference type="NCBI Taxonomy" id="573"/>
    <lineage>
        <taxon>Bacteria</taxon>
        <taxon>Pseudomonadati</taxon>
        <taxon>Pseudomonadota</taxon>
        <taxon>Gammaproteobacteria</taxon>
        <taxon>Enterobacterales</taxon>
        <taxon>Enterobacteriaceae</taxon>
        <taxon>Klebsiella/Raoultella group</taxon>
        <taxon>Klebsiella</taxon>
        <taxon>Klebsiella pneumoniae complex</taxon>
    </lineage>
</organism>
<evidence type="ECO:0000313" key="11">
    <source>
        <dbReference type="EMBL" id="MBD3701453.1"/>
    </source>
</evidence>
<evidence type="ECO:0000256" key="2">
    <source>
        <dbReference type="ARBA" id="ARBA00022741"/>
    </source>
</evidence>
<dbReference type="AlphaFoldDB" id="A0A927HI58"/>
<dbReference type="InterPro" id="IPR003439">
    <property type="entry name" value="ABC_transporter-like_ATP-bd"/>
</dbReference>
<dbReference type="GO" id="GO:0016811">
    <property type="term" value="F:hydrolase activity, acting on carbon-nitrogen (but not peptide) bonds, in linear amides"/>
    <property type="evidence" value="ECO:0007669"/>
    <property type="project" value="UniProtKB-ARBA"/>
</dbReference>
<proteinExistence type="predicted"/>
<gene>
    <name evidence="11" type="ORF">IE991_26580</name>
</gene>
<evidence type="ECO:0000256" key="9">
    <source>
        <dbReference type="PIRSR" id="PIRSR600246-3"/>
    </source>
</evidence>
<keyword evidence="1" id="KW-0645">Protease</keyword>
<keyword evidence="5" id="KW-0067">ATP-binding</keyword>
<dbReference type="Pfam" id="PF01112">
    <property type="entry name" value="Asparaginase_2"/>
    <property type="match status" value="1"/>
</dbReference>
<feature type="site" description="Cleavage; by autolysis" evidence="9">
    <location>
        <begin position="178"/>
        <end position="179"/>
    </location>
</feature>
<reference evidence="11" key="1">
    <citation type="submission" date="2020-07" db="EMBL/GenBank/DDBJ databases">
        <title>Clinical and genomic characterization of carbapenemase-producing Enterobacterales causing secondary infections during the COVID-19 crisis at a New York City hospital.</title>
        <authorList>
            <person name="Gomez-Simmonds A."/>
            <person name="Annavajhala M.K."/>
            <person name="Uhlemann A.-C."/>
        </authorList>
    </citation>
    <scope>NUCLEOTIDE SEQUENCE</scope>
    <source>
        <strain evidence="11">NK1597</strain>
    </source>
</reference>
<dbReference type="PANTHER" id="PTHR10188:SF6">
    <property type="entry name" value="N(4)-(BETA-N-ACETYLGLUCOSAMINYL)-L-ASPARAGINASE"/>
    <property type="match status" value="1"/>
</dbReference>